<keyword evidence="2" id="KW-1185">Reference proteome</keyword>
<evidence type="ECO:0000313" key="2">
    <source>
        <dbReference type="Proteomes" id="UP000027463"/>
    </source>
</evidence>
<protein>
    <submittedName>
        <fullName evidence="1">Uncharacterized protein</fullName>
    </submittedName>
</protein>
<reference evidence="1 2" key="1">
    <citation type="submission" date="2013-07" db="EMBL/GenBank/DDBJ databases">
        <title>Thalassospira permensis NBRC 106175 Genome Sequencing.</title>
        <authorList>
            <person name="Lai Q."/>
            <person name="Shao Z."/>
        </authorList>
    </citation>
    <scope>NUCLEOTIDE SEQUENCE [LARGE SCALE GENOMIC DNA]</scope>
    <source>
        <strain evidence="1 2">NBRC 106175</strain>
    </source>
</reference>
<gene>
    <name evidence="1" type="ORF">SMB34_03510</name>
</gene>
<accession>A0ABR4TQ61</accession>
<organism evidence="1 2">
    <name type="scientific">Thalassospira permensis NBRC 106175</name>
    <dbReference type="NCBI Taxonomy" id="1353532"/>
    <lineage>
        <taxon>Bacteria</taxon>
        <taxon>Pseudomonadati</taxon>
        <taxon>Pseudomonadota</taxon>
        <taxon>Alphaproteobacteria</taxon>
        <taxon>Rhodospirillales</taxon>
        <taxon>Thalassospiraceae</taxon>
        <taxon>Thalassospira</taxon>
    </lineage>
</organism>
<proteinExistence type="predicted"/>
<comment type="caution">
    <text evidence="1">The sequence shown here is derived from an EMBL/GenBank/DDBJ whole genome shotgun (WGS) entry which is preliminary data.</text>
</comment>
<dbReference type="Proteomes" id="UP000027463">
    <property type="component" value="Unassembled WGS sequence"/>
</dbReference>
<name>A0ABR4TQ61_9PROT</name>
<dbReference type="EMBL" id="AUNC01000012">
    <property type="protein sequence ID" value="KEO57791.1"/>
    <property type="molecule type" value="Genomic_DNA"/>
</dbReference>
<evidence type="ECO:0000313" key="1">
    <source>
        <dbReference type="EMBL" id="KEO57791.1"/>
    </source>
</evidence>
<sequence>MRLRLIHYFVTQLDEAEIQISDIHCIFLIIIFIIKIF</sequence>